<evidence type="ECO:0000313" key="5">
    <source>
        <dbReference type="Proteomes" id="UP001595616"/>
    </source>
</evidence>
<dbReference type="Gene3D" id="2.60.120.260">
    <property type="entry name" value="Galactose-binding domain-like"/>
    <property type="match status" value="1"/>
</dbReference>
<protein>
    <submittedName>
        <fullName evidence="4">PA14 domain-containing protein</fullName>
    </submittedName>
</protein>
<dbReference type="InterPro" id="IPR008979">
    <property type="entry name" value="Galactose-bd-like_sf"/>
</dbReference>
<dbReference type="Proteomes" id="UP001595616">
    <property type="component" value="Unassembled WGS sequence"/>
</dbReference>
<dbReference type="Pfam" id="PF07691">
    <property type="entry name" value="PA14"/>
    <property type="match status" value="2"/>
</dbReference>
<dbReference type="PROSITE" id="PS51820">
    <property type="entry name" value="PA14"/>
    <property type="match status" value="2"/>
</dbReference>
<dbReference type="SUPFAM" id="SSF56988">
    <property type="entry name" value="Anthrax protective antigen"/>
    <property type="match status" value="2"/>
</dbReference>
<dbReference type="Gene3D" id="2.60.120.1560">
    <property type="match status" value="2"/>
</dbReference>
<evidence type="ECO:0000313" key="4">
    <source>
        <dbReference type="EMBL" id="MFC3812090.1"/>
    </source>
</evidence>
<dbReference type="SMART" id="SM00758">
    <property type="entry name" value="PA14"/>
    <property type="match status" value="2"/>
</dbReference>
<feature type="domain" description="PA14" evidence="3">
    <location>
        <begin position="229"/>
        <end position="392"/>
    </location>
</feature>
<evidence type="ECO:0000259" key="3">
    <source>
        <dbReference type="PROSITE" id="PS51820"/>
    </source>
</evidence>
<accession>A0ABV7YYJ6</accession>
<feature type="domain" description="PA14" evidence="3">
    <location>
        <begin position="24"/>
        <end position="182"/>
    </location>
</feature>
<dbReference type="InterPro" id="IPR037524">
    <property type="entry name" value="PA14/GLEYA"/>
</dbReference>
<keyword evidence="1 2" id="KW-0732">Signal</keyword>
<gene>
    <name evidence="4" type="ORF">ACFOOI_15625</name>
</gene>
<sequence length="789" mass="88620">MKKLILIIVFITSFGSAFSQSCIGTAGKVKWSYWDNFKSKPDTSALFALENYPDLPSGSQDLFSLATPVNFTNYYGALIRGYIKVPQTATYVFNVTGDDQVLFYLSSNENPNNKRLRAEVPQYTDIDDHTKYPSQTSITIQLVANQYYYFELINLEGSGGDDATLFWKKNTETTWTIVNFDYIYGYNCGVTCPPRGQACNDGNPLTVNDVQDGFCNCVGETPSINACVGVRGKVEAYYYDNIPGSYIENDLTNAPNFPLVPDRRELLKGAYGPLEPSSRDNYGTLVQGYLTVPVTGNYEFNITGDNQTYFFLSKNDEIIYKQNHQLVVINGTSEYDHKLSILQSSSPIYLEKGKYYYYEFRHKENTWRDHFNLFWKTPFYTHKDWKLVPSHYMFDYKCEVSCIALNTPCNDNNPFTNNDKINANCDCVGTPCSGPDCNDTAAKYQPYDDCKPTDNFLPLEEATWVSCSPTPNPNTARTGNSHWIKYSFSDVYKFGASRVWNYNVTGQTNKGFNQVAVDYSMDGVTWLSLGGNYTWPKAPALADYAGFVGPNFNDLKAKYILITSLSNHGDASCSGFSKITFDAKICNPKGTPCDDGDPLTSYDKFDDNCNCRGVDIHCGTDTLKLERVSLATETFKAKKRIETTSTIPNTQNISFTAGNSIVLLPGFEVKTSGVFEAKIADCIQQQFMAIENEANARKAASSSQTESMIEDVPTDNLKRIIFRLNKPGDVSLKLNDEKGQTLATLIDLKYQENLGTQIKNLPVNRLKKGKYYIVLKIDQNEVSESFVIK</sequence>
<dbReference type="NCBIfam" id="NF045639">
    <property type="entry name" value="GCX_COOH"/>
    <property type="match status" value="1"/>
</dbReference>
<name>A0ABV7YYJ6_9BACT</name>
<dbReference type="PANTHER" id="PTHR46769">
    <property type="entry name" value="POLYCYSTIC KIDNEY AND HEPATIC DISEASE 1 (AUTOSOMAL RECESSIVE)-LIKE 1"/>
    <property type="match status" value="1"/>
</dbReference>
<dbReference type="SUPFAM" id="SSF49785">
    <property type="entry name" value="Galactose-binding domain-like"/>
    <property type="match status" value="1"/>
</dbReference>
<dbReference type="PANTHER" id="PTHR46769:SF2">
    <property type="entry name" value="FIBROCYSTIN-L ISOFORM 2 PRECURSOR-RELATED"/>
    <property type="match status" value="1"/>
</dbReference>
<dbReference type="RefSeq" id="WP_379838953.1">
    <property type="nucleotide sequence ID" value="NZ_JBHRYQ010000001.1"/>
</dbReference>
<organism evidence="4 5">
    <name type="scientific">Lacihabitans lacunae</name>
    <dbReference type="NCBI Taxonomy" id="1028214"/>
    <lineage>
        <taxon>Bacteria</taxon>
        <taxon>Pseudomonadati</taxon>
        <taxon>Bacteroidota</taxon>
        <taxon>Cytophagia</taxon>
        <taxon>Cytophagales</taxon>
        <taxon>Leadbetterellaceae</taxon>
        <taxon>Lacihabitans</taxon>
    </lineage>
</organism>
<proteinExistence type="predicted"/>
<evidence type="ECO:0000256" key="2">
    <source>
        <dbReference type="SAM" id="SignalP"/>
    </source>
</evidence>
<feature type="chain" id="PRO_5047539046" evidence="2">
    <location>
        <begin position="20"/>
        <end position="789"/>
    </location>
</feature>
<dbReference type="InterPro" id="IPR055015">
    <property type="entry name" value="GCX_COOH"/>
</dbReference>
<evidence type="ECO:0000256" key="1">
    <source>
        <dbReference type="ARBA" id="ARBA00022729"/>
    </source>
</evidence>
<keyword evidence="5" id="KW-1185">Reference proteome</keyword>
<dbReference type="InterPro" id="IPR052387">
    <property type="entry name" value="Fibrocystin"/>
</dbReference>
<dbReference type="InterPro" id="IPR011658">
    <property type="entry name" value="PA14_dom"/>
</dbReference>
<feature type="signal peptide" evidence="2">
    <location>
        <begin position="1"/>
        <end position="19"/>
    </location>
</feature>
<dbReference type="EMBL" id="JBHRYQ010000001">
    <property type="protein sequence ID" value="MFC3812090.1"/>
    <property type="molecule type" value="Genomic_DNA"/>
</dbReference>
<dbReference type="PROSITE" id="PS51257">
    <property type="entry name" value="PROKAR_LIPOPROTEIN"/>
    <property type="match status" value="1"/>
</dbReference>
<reference evidence="5" key="1">
    <citation type="journal article" date="2019" name="Int. J. Syst. Evol. Microbiol.">
        <title>The Global Catalogue of Microorganisms (GCM) 10K type strain sequencing project: providing services to taxonomists for standard genome sequencing and annotation.</title>
        <authorList>
            <consortium name="The Broad Institute Genomics Platform"/>
            <consortium name="The Broad Institute Genome Sequencing Center for Infectious Disease"/>
            <person name="Wu L."/>
            <person name="Ma J."/>
        </authorList>
    </citation>
    <scope>NUCLEOTIDE SEQUENCE [LARGE SCALE GENOMIC DNA]</scope>
    <source>
        <strain evidence="5">CECT 7956</strain>
    </source>
</reference>
<comment type="caution">
    <text evidence="4">The sequence shown here is derived from an EMBL/GenBank/DDBJ whole genome shotgun (WGS) entry which is preliminary data.</text>
</comment>